<organism evidence="1 2">
    <name type="scientific">Tanacetum coccineum</name>
    <dbReference type="NCBI Taxonomy" id="301880"/>
    <lineage>
        <taxon>Eukaryota</taxon>
        <taxon>Viridiplantae</taxon>
        <taxon>Streptophyta</taxon>
        <taxon>Embryophyta</taxon>
        <taxon>Tracheophyta</taxon>
        <taxon>Spermatophyta</taxon>
        <taxon>Magnoliopsida</taxon>
        <taxon>eudicotyledons</taxon>
        <taxon>Gunneridae</taxon>
        <taxon>Pentapetalae</taxon>
        <taxon>asterids</taxon>
        <taxon>campanulids</taxon>
        <taxon>Asterales</taxon>
        <taxon>Asteraceae</taxon>
        <taxon>Asteroideae</taxon>
        <taxon>Anthemideae</taxon>
        <taxon>Anthemidinae</taxon>
        <taxon>Tanacetum</taxon>
    </lineage>
</organism>
<comment type="caution">
    <text evidence="1">The sequence shown here is derived from an EMBL/GenBank/DDBJ whole genome shotgun (WGS) entry which is preliminary data.</text>
</comment>
<evidence type="ECO:0000313" key="2">
    <source>
        <dbReference type="Proteomes" id="UP001151760"/>
    </source>
</evidence>
<accession>A0ABQ5AVW3</accession>
<dbReference type="Proteomes" id="UP001151760">
    <property type="component" value="Unassembled WGS sequence"/>
</dbReference>
<reference evidence="1" key="2">
    <citation type="submission" date="2022-01" db="EMBL/GenBank/DDBJ databases">
        <authorList>
            <person name="Yamashiro T."/>
            <person name="Shiraishi A."/>
            <person name="Satake H."/>
            <person name="Nakayama K."/>
        </authorList>
    </citation>
    <scope>NUCLEOTIDE SEQUENCE</scope>
</reference>
<evidence type="ECO:0000313" key="1">
    <source>
        <dbReference type="EMBL" id="GJT05064.1"/>
    </source>
</evidence>
<keyword evidence="2" id="KW-1185">Reference proteome</keyword>
<dbReference type="EMBL" id="BQNB010012557">
    <property type="protein sequence ID" value="GJT05064.1"/>
    <property type="molecule type" value="Genomic_DNA"/>
</dbReference>
<protein>
    <submittedName>
        <fullName evidence="1">Uncharacterized protein</fullName>
    </submittedName>
</protein>
<sequence>MNTFRSGSRCTQINYLLMRIGDLRACKDCTVFLREACSSQHRLLALDTFFKKVQRKREGSVLLRILWKNMNEDAVEVFRKKVSEGATIQEVISTSNADCMRSTLARIIKNVAKETIGRKAHLLEDKQIPSVGVFDEVFLALGWLLEEIHTTWDHLEKEQTRLRTYTKSLEDLCKQWLETAS</sequence>
<gene>
    <name evidence="1" type="ORF">Tco_0839526</name>
</gene>
<name>A0ABQ5AVW3_9ASTR</name>
<reference evidence="1" key="1">
    <citation type="journal article" date="2022" name="Int. J. Mol. Sci.">
        <title>Draft Genome of Tanacetum Coccineum: Genomic Comparison of Closely Related Tanacetum-Family Plants.</title>
        <authorList>
            <person name="Yamashiro T."/>
            <person name="Shiraishi A."/>
            <person name="Nakayama K."/>
            <person name="Satake H."/>
        </authorList>
    </citation>
    <scope>NUCLEOTIDE SEQUENCE</scope>
</reference>
<proteinExistence type="predicted"/>